<name>A0A857JEG2_9BURK</name>
<proteinExistence type="predicted"/>
<reference evidence="2 3" key="1">
    <citation type="submission" date="2020-01" db="EMBL/GenBank/DDBJ databases">
        <title>Genome sequencing of strain KACC 21265.</title>
        <authorList>
            <person name="Heo J."/>
            <person name="Kim S.-J."/>
            <person name="Kim J.-S."/>
            <person name="Hong S.-B."/>
            <person name="Kwon S.-W."/>
        </authorList>
    </citation>
    <scope>NUCLEOTIDE SEQUENCE [LARGE SCALE GENOMIC DNA]</scope>
    <source>
        <strain evidence="2 3">KACC 21265</strain>
    </source>
</reference>
<dbReference type="AlphaFoldDB" id="A0A857JEG2"/>
<organism evidence="2 3">
    <name type="scientific">Xylophilus rhododendri</name>
    <dbReference type="NCBI Taxonomy" id="2697032"/>
    <lineage>
        <taxon>Bacteria</taxon>
        <taxon>Pseudomonadati</taxon>
        <taxon>Pseudomonadota</taxon>
        <taxon>Betaproteobacteria</taxon>
        <taxon>Burkholderiales</taxon>
        <taxon>Xylophilus</taxon>
    </lineage>
</organism>
<protein>
    <submittedName>
        <fullName evidence="2">Uncharacterized protein</fullName>
    </submittedName>
</protein>
<dbReference type="RefSeq" id="WP_160555141.1">
    <property type="nucleotide sequence ID" value="NZ_CP047650.1"/>
</dbReference>
<feature type="chain" id="PRO_5033023970" evidence="1">
    <location>
        <begin position="20"/>
        <end position="303"/>
    </location>
</feature>
<evidence type="ECO:0000313" key="2">
    <source>
        <dbReference type="EMBL" id="QHJ01333.1"/>
    </source>
</evidence>
<dbReference type="Proteomes" id="UP000464787">
    <property type="component" value="Chromosome"/>
</dbReference>
<evidence type="ECO:0000256" key="1">
    <source>
        <dbReference type="SAM" id="SignalP"/>
    </source>
</evidence>
<dbReference type="EMBL" id="CP047650">
    <property type="protein sequence ID" value="QHJ01333.1"/>
    <property type="molecule type" value="Genomic_DNA"/>
</dbReference>
<keyword evidence="3" id="KW-1185">Reference proteome</keyword>
<dbReference type="KEGG" id="xyk:GT347_27105"/>
<accession>A0A857JEG2</accession>
<gene>
    <name evidence="2" type="ORF">GT347_27105</name>
</gene>
<evidence type="ECO:0000313" key="3">
    <source>
        <dbReference type="Proteomes" id="UP000464787"/>
    </source>
</evidence>
<keyword evidence="1" id="KW-0732">Signal</keyword>
<sequence length="303" mass="32137">MEKTLLICASLLLAASAQAGEAVVTGQELADHAKPLDVGRIRAWLAAGAEVEHTAPSTGSVRRWTQAADGTLLASSRSVSGKPVTASGTWSVRDNGSYCLTINWASRDENNCYQVFSMDGSAYLAPRQVAQNPEKRYGRIVVVGVPTPAHAAMRPGATSIVLVAAGAQDAVLAQAPAAAAEPAAPPPASSAQAPAAESQRVFLGSEEVRQRFVDHRTVHRRTQDGAQVAWDIRGNGMLYANNFTQNSKDSAAWTLSPDGGLCLKWRGNSNDGCFYTFRDGDHWARSASRSADAPIHSVIVELN</sequence>
<feature type="signal peptide" evidence="1">
    <location>
        <begin position="1"/>
        <end position="19"/>
    </location>
</feature>